<dbReference type="Proteomes" id="UP000618754">
    <property type="component" value="Unassembled WGS sequence"/>
</dbReference>
<name>A0ABR7X879_9SPHI</name>
<protein>
    <recommendedName>
        <fullName evidence="3">Glycosyl transferase</fullName>
    </recommendedName>
</protein>
<evidence type="ECO:0000313" key="2">
    <source>
        <dbReference type="Proteomes" id="UP000618754"/>
    </source>
</evidence>
<evidence type="ECO:0000313" key="1">
    <source>
        <dbReference type="EMBL" id="MBD1386763.1"/>
    </source>
</evidence>
<sequence>MSIGKLFYKLFYRPTLFIRYHLKHFGLPGWIKMLRGERLMKKAAINALPIHLTTDNKVVSLCFLSGDRYWHQTIYAIKSLHNNFGENFRVKIYSDGTLKEHQAAIIKRFAPAVQITPVEAVVKYLDQVLPEEKYPVLRSLRNWHPFFLRMIDIHCTPGWSVHLDSDMLFFKQPDHIIEAFNQRKAIYMLDPAEESHFVDKPSVLKEKYGINCLASVNGGIIAYDNDNVDYTDLEQKASLLMNNYPEAGPARIEQTLMSYLLYRQNAEPLDKKTYSIHYDSQIYVSDDDIVRHYIFKAKLPYFQDEWKKIPL</sequence>
<dbReference type="SUPFAM" id="SSF53448">
    <property type="entry name" value="Nucleotide-diphospho-sugar transferases"/>
    <property type="match status" value="1"/>
</dbReference>
<organism evidence="1 2">
    <name type="scientific">Mucilaginibacter rigui</name>
    <dbReference type="NCBI Taxonomy" id="534635"/>
    <lineage>
        <taxon>Bacteria</taxon>
        <taxon>Pseudomonadati</taxon>
        <taxon>Bacteroidota</taxon>
        <taxon>Sphingobacteriia</taxon>
        <taxon>Sphingobacteriales</taxon>
        <taxon>Sphingobacteriaceae</taxon>
        <taxon>Mucilaginibacter</taxon>
    </lineage>
</organism>
<dbReference type="Gene3D" id="3.90.550.10">
    <property type="entry name" value="Spore Coat Polysaccharide Biosynthesis Protein SpsA, Chain A"/>
    <property type="match status" value="1"/>
</dbReference>
<dbReference type="EMBL" id="JACWMW010000003">
    <property type="protein sequence ID" value="MBD1386763.1"/>
    <property type="molecule type" value="Genomic_DNA"/>
</dbReference>
<comment type="caution">
    <text evidence="1">The sequence shown here is derived from an EMBL/GenBank/DDBJ whole genome shotgun (WGS) entry which is preliminary data.</text>
</comment>
<keyword evidence="2" id="KW-1185">Reference proteome</keyword>
<dbReference type="InterPro" id="IPR029044">
    <property type="entry name" value="Nucleotide-diphossugar_trans"/>
</dbReference>
<accession>A0ABR7X879</accession>
<gene>
    <name evidence="1" type="ORF">IDJ75_15880</name>
</gene>
<dbReference type="RefSeq" id="WP_191176593.1">
    <property type="nucleotide sequence ID" value="NZ_JACWMW010000003.1"/>
</dbReference>
<proteinExistence type="predicted"/>
<evidence type="ECO:0008006" key="3">
    <source>
        <dbReference type="Google" id="ProtNLM"/>
    </source>
</evidence>
<reference evidence="1 2" key="1">
    <citation type="submission" date="2020-09" db="EMBL/GenBank/DDBJ databases">
        <title>Novel species of Mucilaginibacter isolated from a glacier on the Tibetan Plateau.</title>
        <authorList>
            <person name="Liu Q."/>
            <person name="Xin Y.-H."/>
        </authorList>
    </citation>
    <scope>NUCLEOTIDE SEQUENCE [LARGE SCALE GENOMIC DNA]</scope>
    <source>
        <strain evidence="1 2">CGMCC 1.13878</strain>
    </source>
</reference>